<evidence type="ECO:0000256" key="9">
    <source>
        <dbReference type="ARBA" id="ARBA00034808"/>
    </source>
</evidence>
<name>A8MHS5_ALKOO</name>
<dbReference type="GO" id="GO:0003677">
    <property type="term" value="F:DNA binding"/>
    <property type="evidence" value="ECO:0007669"/>
    <property type="project" value="UniProtKB-KW"/>
</dbReference>
<sequence>MIQQYLKQLNPQQLEAVQHFEGPCMVYAGPGSGKTTVITHRVGYLIDHYKVDANKILVISFTKAAADEMKSRFEESYQYFSSSDKNVSFGTFHSTFFKILRSYYRYNLGNILDEGEKIGVIKNIVKTLNIGNELDDDLIKDIILDVGLFKSNILDQDNFTPNSISKEDFERVVFSYETYKKDSFKIDFDDMLTKCYQLLVNQPSVLQSIRDAYQYILIDEFQDINSIQFEIIKLIVASRKNLFVVGDDDQSIYSFRGANPNFILEFDRIFKNTKKIILNLNYRSQEIIIDTANKLISNNEFRVDKKMISTKNPGVEIQFSRPKTREMENQEVSEVISTLLEEGYTYRDIAVIYRTNILSSSIVDSFLDNNIPFISRDNIYNIYEHWMAKDIVAYLKATVNLNDREALKRIINRPTRYITNKAKKDADEYHKDFITSLRVKGNLMPYQVTYLDKLEIDLKNLKSMDAKEAIHYIRKDIGYDDYINNYCLEKGIHGEGLLEILDELEDISLKHGNTMEFLNHINEFKKSLQENKRSSYAKGNQVELLTMHSAKGLEFKVVIIIEALEEIIPHSKSQDEESIEEERRLFYVAITRAKERLYIYSPMSKYDKKADVSRFIGEMELFKEKLNTFQKGQEIFHKVFGKGLIQKADKNMLKVWFFKSNETKDLDLAICAENNLIS</sequence>
<dbReference type="SUPFAM" id="SSF52540">
    <property type="entry name" value="P-loop containing nucleoside triphosphate hydrolases"/>
    <property type="match status" value="1"/>
</dbReference>
<dbReference type="CDD" id="cd17932">
    <property type="entry name" value="DEXQc_UvrD"/>
    <property type="match status" value="1"/>
</dbReference>
<keyword evidence="2 11" id="KW-0547">Nucleotide-binding</keyword>
<dbReference type="Gene3D" id="1.10.10.160">
    <property type="match status" value="1"/>
</dbReference>
<dbReference type="PANTHER" id="PTHR11070:SF2">
    <property type="entry name" value="ATP-DEPENDENT DNA HELICASE SRS2"/>
    <property type="match status" value="1"/>
</dbReference>
<dbReference type="KEGG" id="aoe:Clos_1817"/>
<dbReference type="GO" id="GO:0005829">
    <property type="term" value="C:cytosol"/>
    <property type="evidence" value="ECO:0007669"/>
    <property type="project" value="TreeGrafter"/>
</dbReference>
<dbReference type="HOGENOM" id="CLU_004585_5_2_9"/>
<evidence type="ECO:0000256" key="5">
    <source>
        <dbReference type="ARBA" id="ARBA00022840"/>
    </source>
</evidence>
<reference evidence="15" key="1">
    <citation type="submission" date="2007-10" db="EMBL/GenBank/DDBJ databases">
        <title>Complete genome of Alkaliphilus oremlandii OhILAs.</title>
        <authorList>
            <person name="Copeland A."/>
            <person name="Lucas S."/>
            <person name="Lapidus A."/>
            <person name="Barry K."/>
            <person name="Detter J.C."/>
            <person name="Glavina del Rio T."/>
            <person name="Hammon N."/>
            <person name="Israni S."/>
            <person name="Dalin E."/>
            <person name="Tice H."/>
            <person name="Pitluck S."/>
            <person name="Chain P."/>
            <person name="Malfatti S."/>
            <person name="Shin M."/>
            <person name="Vergez L."/>
            <person name="Schmutz J."/>
            <person name="Larimer F."/>
            <person name="Land M."/>
            <person name="Hauser L."/>
            <person name="Kyrpides N."/>
            <person name="Mikhailova N."/>
            <person name="Stolz J.F."/>
            <person name="Dawson A."/>
            <person name="Fisher E."/>
            <person name="Crable B."/>
            <person name="Perera E."/>
            <person name="Lisak J."/>
            <person name="Ranganathan M."/>
            <person name="Basu P."/>
            <person name="Richardson P."/>
        </authorList>
    </citation>
    <scope>NUCLEOTIDE SEQUENCE [LARGE SCALE GENOMIC DNA]</scope>
    <source>
        <strain evidence="15">OhILAs</strain>
    </source>
</reference>
<keyword evidence="3 11" id="KW-0378">Hydrolase</keyword>
<evidence type="ECO:0000256" key="4">
    <source>
        <dbReference type="ARBA" id="ARBA00022806"/>
    </source>
</evidence>
<protein>
    <recommendedName>
        <fullName evidence="9">DNA 3'-5' helicase</fullName>
        <ecNumber evidence="9">5.6.2.4</ecNumber>
    </recommendedName>
</protein>
<dbReference type="EMBL" id="CP000853">
    <property type="protein sequence ID" value="ABW19357.1"/>
    <property type="molecule type" value="Genomic_DNA"/>
</dbReference>
<keyword evidence="5 11" id="KW-0067">ATP-binding</keyword>
<comment type="catalytic activity">
    <reaction evidence="10">
        <text>ATP + H2O = ADP + phosphate + H(+)</text>
        <dbReference type="Rhea" id="RHEA:13065"/>
        <dbReference type="ChEBI" id="CHEBI:15377"/>
        <dbReference type="ChEBI" id="CHEBI:15378"/>
        <dbReference type="ChEBI" id="CHEBI:30616"/>
        <dbReference type="ChEBI" id="CHEBI:43474"/>
        <dbReference type="ChEBI" id="CHEBI:456216"/>
        <dbReference type="EC" id="5.6.2.4"/>
    </reaction>
</comment>
<evidence type="ECO:0000256" key="2">
    <source>
        <dbReference type="ARBA" id="ARBA00022741"/>
    </source>
</evidence>
<evidence type="ECO:0000256" key="6">
    <source>
        <dbReference type="ARBA" id="ARBA00023125"/>
    </source>
</evidence>
<dbReference type="GO" id="GO:0005524">
    <property type="term" value="F:ATP binding"/>
    <property type="evidence" value="ECO:0007669"/>
    <property type="project" value="UniProtKB-UniRule"/>
</dbReference>
<dbReference type="InterPro" id="IPR013986">
    <property type="entry name" value="DExx_box_DNA_helicase_dom_sf"/>
</dbReference>
<dbReference type="GO" id="GO:0043138">
    <property type="term" value="F:3'-5' DNA helicase activity"/>
    <property type="evidence" value="ECO:0007669"/>
    <property type="project" value="UniProtKB-EC"/>
</dbReference>
<evidence type="ECO:0000256" key="7">
    <source>
        <dbReference type="ARBA" id="ARBA00023235"/>
    </source>
</evidence>
<dbReference type="GO" id="GO:0016887">
    <property type="term" value="F:ATP hydrolysis activity"/>
    <property type="evidence" value="ECO:0007669"/>
    <property type="project" value="RHEA"/>
</dbReference>
<dbReference type="PROSITE" id="PS51217">
    <property type="entry name" value="UVRD_HELICASE_CTER"/>
    <property type="match status" value="1"/>
</dbReference>
<dbReference type="OrthoDB" id="9810135at2"/>
<dbReference type="STRING" id="350688.Clos_1817"/>
<comment type="similarity">
    <text evidence="1">Belongs to the helicase family. UvrD subfamily.</text>
</comment>
<dbReference type="InterPro" id="IPR000212">
    <property type="entry name" value="DNA_helicase_UvrD/REP"/>
</dbReference>
<organism evidence="14 15">
    <name type="scientific">Alkaliphilus oremlandii (strain OhILAs)</name>
    <name type="common">Clostridium oremlandii (strain OhILAs)</name>
    <dbReference type="NCBI Taxonomy" id="350688"/>
    <lineage>
        <taxon>Bacteria</taxon>
        <taxon>Bacillati</taxon>
        <taxon>Bacillota</taxon>
        <taxon>Clostridia</taxon>
        <taxon>Peptostreptococcales</taxon>
        <taxon>Natronincolaceae</taxon>
        <taxon>Alkaliphilus</taxon>
    </lineage>
</organism>
<keyword evidence="6" id="KW-0238">DNA-binding</keyword>
<evidence type="ECO:0000313" key="14">
    <source>
        <dbReference type="EMBL" id="ABW19357.1"/>
    </source>
</evidence>
<dbReference type="Pfam" id="PF13361">
    <property type="entry name" value="UvrD_C"/>
    <property type="match status" value="1"/>
</dbReference>
<dbReference type="Pfam" id="PF00580">
    <property type="entry name" value="UvrD-helicase"/>
    <property type="match status" value="1"/>
</dbReference>
<evidence type="ECO:0000256" key="3">
    <source>
        <dbReference type="ARBA" id="ARBA00022801"/>
    </source>
</evidence>
<dbReference type="AlphaFoldDB" id="A8MHS5"/>
<dbReference type="Gene3D" id="1.10.486.10">
    <property type="entry name" value="PCRA, domain 4"/>
    <property type="match status" value="1"/>
</dbReference>
<keyword evidence="15" id="KW-1185">Reference proteome</keyword>
<proteinExistence type="inferred from homology"/>
<dbReference type="EC" id="5.6.2.4" evidence="9"/>
<evidence type="ECO:0000256" key="1">
    <source>
        <dbReference type="ARBA" id="ARBA00009922"/>
    </source>
</evidence>
<evidence type="ECO:0000256" key="10">
    <source>
        <dbReference type="ARBA" id="ARBA00048988"/>
    </source>
</evidence>
<dbReference type="GO" id="GO:0033202">
    <property type="term" value="C:DNA helicase complex"/>
    <property type="evidence" value="ECO:0007669"/>
    <property type="project" value="TreeGrafter"/>
</dbReference>
<dbReference type="InterPro" id="IPR014016">
    <property type="entry name" value="UvrD-like_ATP-bd"/>
</dbReference>
<keyword evidence="7" id="KW-0413">Isomerase</keyword>
<comment type="catalytic activity">
    <reaction evidence="8">
        <text>Couples ATP hydrolysis with the unwinding of duplex DNA by translocating in the 3'-5' direction.</text>
        <dbReference type="EC" id="5.6.2.4"/>
    </reaction>
</comment>
<dbReference type="RefSeq" id="WP_012159669.1">
    <property type="nucleotide sequence ID" value="NC_009922.1"/>
</dbReference>
<dbReference type="PROSITE" id="PS51198">
    <property type="entry name" value="UVRD_HELICASE_ATP_BIND"/>
    <property type="match status" value="1"/>
</dbReference>
<dbReference type="PANTHER" id="PTHR11070">
    <property type="entry name" value="UVRD / RECB / PCRA DNA HELICASE FAMILY MEMBER"/>
    <property type="match status" value="1"/>
</dbReference>
<dbReference type="InterPro" id="IPR014017">
    <property type="entry name" value="DNA_helicase_UvrD-like_C"/>
</dbReference>
<evidence type="ECO:0000313" key="15">
    <source>
        <dbReference type="Proteomes" id="UP000000269"/>
    </source>
</evidence>
<feature type="domain" description="UvrD-like helicase ATP-binding" evidence="12">
    <location>
        <begin position="7"/>
        <end position="285"/>
    </location>
</feature>
<dbReference type="Gene3D" id="3.40.50.300">
    <property type="entry name" value="P-loop containing nucleotide triphosphate hydrolases"/>
    <property type="match status" value="2"/>
</dbReference>
<dbReference type="eggNOG" id="COG0210">
    <property type="taxonomic scope" value="Bacteria"/>
</dbReference>
<keyword evidence="4 11" id="KW-0347">Helicase</keyword>
<evidence type="ECO:0000256" key="8">
    <source>
        <dbReference type="ARBA" id="ARBA00034617"/>
    </source>
</evidence>
<evidence type="ECO:0000259" key="12">
    <source>
        <dbReference type="PROSITE" id="PS51198"/>
    </source>
</evidence>
<dbReference type="GO" id="GO:0000725">
    <property type="term" value="P:recombinational repair"/>
    <property type="evidence" value="ECO:0007669"/>
    <property type="project" value="TreeGrafter"/>
</dbReference>
<accession>A8MHS5</accession>
<evidence type="ECO:0000259" key="13">
    <source>
        <dbReference type="PROSITE" id="PS51217"/>
    </source>
</evidence>
<feature type="binding site" evidence="11">
    <location>
        <begin position="28"/>
        <end position="35"/>
    </location>
    <ligand>
        <name>ATP</name>
        <dbReference type="ChEBI" id="CHEBI:30616"/>
    </ligand>
</feature>
<gene>
    <name evidence="14" type="ordered locus">Clos_1817</name>
</gene>
<dbReference type="Proteomes" id="UP000000269">
    <property type="component" value="Chromosome"/>
</dbReference>
<feature type="domain" description="UvrD-like helicase C-terminal" evidence="13">
    <location>
        <begin position="286"/>
        <end position="552"/>
    </location>
</feature>
<evidence type="ECO:0000256" key="11">
    <source>
        <dbReference type="PROSITE-ProRule" id="PRU00560"/>
    </source>
</evidence>
<dbReference type="InterPro" id="IPR027417">
    <property type="entry name" value="P-loop_NTPase"/>
</dbReference>